<dbReference type="PROSITE" id="PS50812">
    <property type="entry name" value="PWWP"/>
    <property type="match status" value="1"/>
</dbReference>
<sequence length="615" mass="69170">MGESENEDDMGDEEREYLVGDYVWGKIRSHPWCPGQFFLSFDVSEYARKCNQCGLLLAAYFGDRNFSWCFQSQLKPFAENFEEKSKQSTSKSFVNAVQKSIDEIGRLVELKMTCSCIPEENRIGLDRLLVTNAGIKKRVLVPEGNLSRLPVPLPFDLLLTLRSIAEVVSVINMLELTVLRSSVSAYYKANGGHKLVHTWKTVIRTGCTTEGRRRRRRASQMTSCTTEDAVGEPKKNKKVSEVEDVTTPVKLVSTSAKKKRKSSDEALSQDDGDFTSPSGKKREKTEKKVLSTEKWWRQEEIEKADASGKMKKRDKSLESVRIAEKKVSSAKNGGREGEKETKKKSKVSSFGNDDTASASRERKKSKYLSLPFTSLKHCAENSGSGRDLEAESVKIAKLGRLGEQMSRAAGQLIRSPLVENPSDGTFQAKSSKKLDTKCLKYGLQLVNPLCLREKFGRYVQGIRLCSEFGAVNENETEVFDDSPYARIVFGKASDAEEAFNELIKKSPYGDANVKYRLRYSPIPSLSSVKPADNEKLRSLFVVKEKLEKMTRMLENSDKNMEPEMKLNFISSISLVLLRIRMRTRMLISSVASVDALIMDNLFLHCLVNVSLISFA</sequence>
<comment type="caution">
    <text evidence="3">The sequence shown here is derived from an EMBL/GenBank/DDBJ whole genome shotgun (WGS) entry which is preliminary data.</text>
</comment>
<dbReference type="EMBL" id="BJWL01000230">
    <property type="protein sequence ID" value="GFS35481.1"/>
    <property type="molecule type" value="Genomic_DNA"/>
</dbReference>
<dbReference type="PANTHER" id="PTHR10688">
    <property type="entry name" value="PWWP DOMAIN-CONTAINING PROTEIN"/>
    <property type="match status" value="1"/>
</dbReference>
<proteinExistence type="predicted"/>
<dbReference type="CDD" id="cd05162">
    <property type="entry name" value="PWWP"/>
    <property type="match status" value="1"/>
</dbReference>
<name>A0A7J0DJH8_9ERIC</name>
<reference evidence="4" key="1">
    <citation type="submission" date="2019-07" db="EMBL/GenBank/DDBJ databases">
        <title>De Novo Assembly of kiwifruit Actinidia rufa.</title>
        <authorList>
            <person name="Sugita-Konishi S."/>
            <person name="Sato K."/>
            <person name="Mori E."/>
            <person name="Abe Y."/>
            <person name="Kisaki G."/>
            <person name="Hamano K."/>
            <person name="Suezawa K."/>
            <person name="Otani M."/>
            <person name="Fukuda T."/>
            <person name="Manabe T."/>
            <person name="Gomi K."/>
            <person name="Tabuchi M."/>
            <person name="Akimitsu K."/>
            <person name="Kataoka I."/>
        </authorList>
    </citation>
    <scope>NUCLEOTIDE SEQUENCE [LARGE SCALE GENOMIC DNA]</scope>
    <source>
        <strain evidence="4">cv. Fuchu</strain>
    </source>
</reference>
<gene>
    <name evidence="3" type="ORF">Acr_00g0040030</name>
</gene>
<dbReference type="Proteomes" id="UP000585474">
    <property type="component" value="Unassembled WGS sequence"/>
</dbReference>
<dbReference type="Gene3D" id="2.30.30.140">
    <property type="match status" value="1"/>
</dbReference>
<dbReference type="InterPro" id="IPR000313">
    <property type="entry name" value="PWWP_dom"/>
</dbReference>
<protein>
    <recommendedName>
        <fullName evidence="2">PWWP domain-containing protein</fullName>
    </recommendedName>
</protein>
<accession>A0A7J0DJH8</accession>
<evidence type="ECO:0000313" key="4">
    <source>
        <dbReference type="Proteomes" id="UP000585474"/>
    </source>
</evidence>
<dbReference type="AlphaFoldDB" id="A0A7J0DJH8"/>
<keyword evidence="4" id="KW-1185">Reference proteome</keyword>
<feature type="region of interest" description="Disordered" evidence="1">
    <location>
        <begin position="210"/>
        <end position="290"/>
    </location>
</feature>
<feature type="compositionally biased region" description="Basic and acidic residues" evidence="1">
    <location>
        <begin position="231"/>
        <end position="241"/>
    </location>
</feature>
<feature type="region of interest" description="Disordered" evidence="1">
    <location>
        <begin position="303"/>
        <end position="363"/>
    </location>
</feature>
<evidence type="ECO:0000259" key="2">
    <source>
        <dbReference type="PROSITE" id="PS50812"/>
    </source>
</evidence>
<feature type="domain" description="PWWP" evidence="2">
    <location>
        <begin position="19"/>
        <end position="80"/>
    </location>
</feature>
<dbReference type="PANTHER" id="PTHR10688:SF3">
    <property type="entry name" value="PWWP DOMAIN-CONTAINING PROTEIN 6"/>
    <property type="match status" value="1"/>
</dbReference>
<dbReference type="SUPFAM" id="SSF63748">
    <property type="entry name" value="Tudor/PWWP/MBT"/>
    <property type="match status" value="1"/>
</dbReference>
<organism evidence="3 4">
    <name type="scientific">Actinidia rufa</name>
    <dbReference type="NCBI Taxonomy" id="165716"/>
    <lineage>
        <taxon>Eukaryota</taxon>
        <taxon>Viridiplantae</taxon>
        <taxon>Streptophyta</taxon>
        <taxon>Embryophyta</taxon>
        <taxon>Tracheophyta</taxon>
        <taxon>Spermatophyta</taxon>
        <taxon>Magnoliopsida</taxon>
        <taxon>eudicotyledons</taxon>
        <taxon>Gunneridae</taxon>
        <taxon>Pentapetalae</taxon>
        <taxon>asterids</taxon>
        <taxon>Ericales</taxon>
        <taxon>Actinidiaceae</taxon>
        <taxon>Actinidia</taxon>
    </lineage>
</organism>
<evidence type="ECO:0000313" key="3">
    <source>
        <dbReference type="EMBL" id="GFS35481.1"/>
    </source>
</evidence>
<dbReference type="Pfam" id="PF00855">
    <property type="entry name" value="PWWP"/>
    <property type="match status" value="1"/>
</dbReference>
<feature type="compositionally biased region" description="Basic and acidic residues" evidence="1">
    <location>
        <begin position="315"/>
        <end position="341"/>
    </location>
</feature>
<evidence type="ECO:0000256" key="1">
    <source>
        <dbReference type="SAM" id="MobiDB-lite"/>
    </source>
</evidence>
<dbReference type="OrthoDB" id="62853at2759"/>
<dbReference type="InterPro" id="IPR052657">
    <property type="entry name" value="PDP_family_Arabidopsis"/>
</dbReference>